<accession>A0A0W1RG93</accession>
<dbReference type="AlphaFoldDB" id="A0A0W1RG93"/>
<dbReference type="STRING" id="1514971.AUR64_00305"/>
<name>A0A0W1RG93_9EURY</name>
<feature type="transmembrane region" description="Helical" evidence="1">
    <location>
        <begin position="12"/>
        <end position="34"/>
    </location>
</feature>
<dbReference type="RefSeq" id="WP_058579953.1">
    <property type="nucleotide sequence ID" value="NZ_LOPU01000001.1"/>
</dbReference>
<keyword evidence="3" id="KW-1185">Reference proteome</keyword>
<evidence type="ECO:0000256" key="1">
    <source>
        <dbReference type="SAM" id="Phobius"/>
    </source>
</evidence>
<evidence type="ECO:0000313" key="2">
    <source>
        <dbReference type="EMBL" id="KTG11668.1"/>
    </source>
</evidence>
<reference evidence="2 3" key="1">
    <citation type="submission" date="2015-12" db="EMBL/GenBank/DDBJ databases">
        <title>Haloprofundus marisrubri gen. nov., sp. nov., an extremely halophilic archaeon isolated from the Discovery deep brine-seawater interface in the Red Sea.</title>
        <authorList>
            <person name="Zhang G."/>
            <person name="Stingl U."/>
            <person name="Rashid M."/>
        </authorList>
    </citation>
    <scope>NUCLEOTIDE SEQUENCE [LARGE SCALE GENOMIC DNA]</scope>
    <source>
        <strain evidence="2 3">SB9</strain>
    </source>
</reference>
<organism evidence="2 3">
    <name type="scientific">Haloprofundus marisrubri</name>
    <dbReference type="NCBI Taxonomy" id="1514971"/>
    <lineage>
        <taxon>Archaea</taxon>
        <taxon>Methanobacteriati</taxon>
        <taxon>Methanobacteriota</taxon>
        <taxon>Stenosarchaea group</taxon>
        <taxon>Halobacteria</taxon>
        <taxon>Halobacteriales</taxon>
        <taxon>Haloferacaceae</taxon>
        <taxon>Haloprofundus</taxon>
    </lineage>
</organism>
<evidence type="ECO:0000313" key="3">
    <source>
        <dbReference type="Proteomes" id="UP000054387"/>
    </source>
</evidence>
<gene>
    <name evidence="2" type="ORF">AUR64_00305</name>
</gene>
<comment type="caution">
    <text evidence="2">The sequence shown here is derived from an EMBL/GenBank/DDBJ whole genome shotgun (WGS) entry which is preliminary data.</text>
</comment>
<keyword evidence="1" id="KW-0812">Transmembrane</keyword>
<dbReference type="Proteomes" id="UP000054387">
    <property type="component" value="Unassembled WGS sequence"/>
</dbReference>
<dbReference type="EMBL" id="LOPU01000001">
    <property type="protein sequence ID" value="KTG11668.1"/>
    <property type="molecule type" value="Genomic_DNA"/>
</dbReference>
<feature type="transmembrane region" description="Helical" evidence="1">
    <location>
        <begin position="40"/>
        <end position="61"/>
    </location>
</feature>
<proteinExistence type="predicted"/>
<protein>
    <submittedName>
        <fullName evidence="2">Uncharacterized protein</fullName>
    </submittedName>
</protein>
<feature type="transmembrane region" description="Helical" evidence="1">
    <location>
        <begin position="82"/>
        <end position="103"/>
    </location>
</feature>
<keyword evidence="1" id="KW-0472">Membrane</keyword>
<sequence>MRLGNRDGTPVDAVPFLVAASLTFALTFAFGPAYGLSLGLSLPVAVAASGVVYAVAAAGAYHRLVWTANPDVRREVPAGTRLLKLLYFVAAVFLLLLFLSILLL</sequence>
<keyword evidence="1" id="KW-1133">Transmembrane helix</keyword>